<dbReference type="InterPro" id="IPR027417">
    <property type="entry name" value="P-loop_NTPase"/>
</dbReference>
<protein>
    <recommendedName>
        <fullName evidence="3">YhaN AAA domain-containing protein</fullName>
    </recommendedName>
</protein>
<keyword evidence="5" id="KW-1185">Reference proteome</keyword>
<organism evidence="4 5">
    <name type="scientific">Rhodopila globiformis</name>
    <name type="common">Rhodopseudomonas globiformis</name>
    <dbReference type="NCBI Taxonomy" id="1071"/>
    <lineage>
        <taxon>Bacteria</taxon>
        <taxon>Pseudomonadati</taxon>
        <taxon>Pseudomonadota</taxon>
        <taxon>Alphaproteobacteria</taxon>
        <taxon>Acetobacterales</taxon>
        <taxon>Acetobacteraceae</taxon>
        <taxon>Rhodopila</taxon>
    </lineage>
</organism>
<dbReference type="AlphaFoldDB" id="A0A2S6N5S8"/>
<sequence length="1169" mass="125620">MRLTALTLTRYGNFDSERIAFDPGPGVLNLLIAPNGAGKSVLRTAFGDLLFGIHNQTPMGFRFGYPSMRITAGIRLPDGATLTIARRKARGNSLTAADGGDLDPGLAGALLGNRDRPLLERLFALDTDRLREGGKALLDSNGDLASALLSAAGGIREARQVLRSLEKDRDELAPPRRAAQRPYYRALDSYADARKRIDAAQLKPDERHRQQEELEKLQQQLHDHNAATEAASAEIARLQRVRRVRPLLAERDAAEAWLAANPDAPRLPAGLAGKLTDAHIACATAERDANNAAEALAAIEAQLGGISIDTALLDEAAAVDALVQEAGAARKAVADLPAVTADHAATSARIADLLRQLGSDLPADRAAEAVPLRTLQVRTRQLIHACAEPMAAMREAPARKAERTQALAGIDRALAALPAAQDLRALDALVREIGDPLAQQEDAARAHAATAADLAAALARVPGWTADTAALAALKPLTDELYARQAADVLVAANEEAEARQRHALEDEALHVARGKLQALASGETVPDEAALQHARAQRDAAWGLIYRYAFTGDKPSPAEERAVTGGIPLPLMFERATITADSLADRRVKESDLLARVDEARRAVAAQETRVADAVERLRIAQQAADAARRGWTQLCSALKLGESPTLSEVQTFTVARERVLDAMTRHAAAAQALAAVTARHAAWVARLQPMLPPHGDLSHGDLPDLLARARQALDEGRQQEKARDRLETQRAAADKELRRTEAATADAERRLAAWQADWQALLTELRRPAGEDPAVTEQVLHLANDIDREHQAAVLLADRIAGMQRDIDRFGQSVHAVAARIAGTAGESDPFDLVRDLSQRLTTQRERRQQREVLTGQRDEARAAASRTGAARDEAHAALAAILAQIGAATIEAAQDRLALAEARARNEAQRDAADWKLLEAGDALPAAQLREELAAVPPDELQGRIDALETQRRAAGEAAQAASGSLSALRQLMAQQDADTNIHAAAADRQAAVATASHTLEEALLLHAAAAMLDLALKSVEETGDSALLRRIGAIFQDLTLGAYTRVTSEADGDSAARLVLLQEAFPEERQSVDQLSEGTRDQLFLALRVAEIERHLHSATPLPFIGDDILQTFDDERAVAAMRVLVDLSRQTQVILLTHHRHVLDLSARLPAGSVHVCEREAVAI</sequence>
<dbReference type="Gene3D" id="3.40.50.300">
    <property type="entry name" value="P-loop containing nucleotide triphosphate hydrolases"/>
    <property type="match status" value="2"/>
</dbReference>
<dbReference type="OrthoDB" id="9764467at2"/>
<evidence type="ECO:0000259" key="3">
    <source>
        <dbReference type="Pfam" id="PF13514"/>
    </source>
</evidence>
<dbReference type="RefSeq" id="WP_104520647.1">
    <property type="nucleotide sequence ID" value="NZ_NHRY01000219.1"/>
</dbReference>
<dbReference type="EMBL" id="NHRY01000219">
    <property type="protein sequence ID" value="PPQ29947.1"/>
    <property type="molecule type" value="Genomic_DNA"/>
</dbReference>
<comment type="caution">
    <text evidence="4">The sequence shown here is derived from an EMBL/GenBank/DDBJ whole genome shotgun (WGS) entry which is preliminary data.</text>
</comment>
<proteinExistence type="predicted"/>
<gene>
    <name evidence="4" type="ORF">CCS01_20320</name>
</gene>
<feature type="domain" description="YhaN AAA" evidence="3">
    <location>
        <begin position="1"/>
        <end position="205"/>
    </location>
</feature>
<dbReference type="PANTHER" id="PTHR41259:SF1">
    <property type="entry name" value="DOUBLE-STRAND BREAK REPAIR RAD50 ATPASE, PUTATIVE-RELATED"/>
    <property type="match status" value="1"/>
</dbReference>
<keyword evidence="1" id="KW-0175">Coiled coil</keyword>
<reference evidence="4 5" key="1">
    <citation type="journal article" date="2018" name="Arch. Microbiol.">
        <title>New insights into the metabolic potential of the phototrophic purple bacterium Rhodopila globiformis DSM 161(T) from its draft genome sequence and evidence for a vanadium-dependent nitrogenase.</title>
        <authorList>
            <person name="Imhoff J.F."/>
            <person name="Rahn T."/>
            <person name="Kunzel S."/>
            <person name="Neulinger S.C."/>
        </authorList>
    </citation>
    <scope>NUCLEOTIDE SEQUENCE [LARGE SCALE GENOMIC DNA]</scope>
    <source>
        <strain evidence="4 5">DSM 161</strain>
    </source>
</reference>
<evidence type="ECO:0000313" key="4">
    <source>
        <dbReference type="EMBL" id="PPQ29947.1"/>
    </source>
</evidence>
<dbReference type="InterPro" id="IPR038734">
    <property type="entry name" value="YhaN_AAA"/>
</dbReference>
<name>A0A2S6N5S8_RHOGL</name>
<dbReference type="PANTHER" id="PTHR41259">
    <property type="entry name" value="DOUBLE-STRAND BREAK REPAIR RAD50 ATPASE, PUTATIVE-RELATED"/>
    <property type="match status" value="1"/>
</dbReference>
<accession>A0A2S6N5S8</accession>
<evidence type="ECO:0000256" key="2">
    <source>
        <dbReference type="SAM" id="MobiDB-lite"/>
    </source>
</evidence>
<feature type="region of interest" description="Disordered" evidence="2">
    <location>
        <begin position="716"/>
        <end position="742"/>
    </location>
</feature>
<evidence type="ECO:0000256" key="1">
    <source>
        <dbReference type="SAM" id="Coils"/>
    </source>
</evidence>
<evidence type="ECO:0000313" key="5">
    <source>
        <dbReference type="Proteomes" id="UP000239724"/>
    </source>
</evidence>
<feature type="region of interest" description="Disordered" evidence="2">
    <location>
        <begin position="844"/>
        <end position="867"/>
    </location>
</feature>
<dbReference type="SUPFAM" id="SSF52540">
    <property type="entry name" value="P-loop containing nucleoside triphosphate hydrolases"/>
    <property type="match status" value="1"/>
</dbReference>
<dbReference type="Pfam" id="PF13514">
    <property type="entry name" value="AAA_27"/>
    <property type="match status" value="1"/>
</dbReference>
<feature type="coiled-coil region" evidence="1">
    <location>
        <begin position="207"/>
        <end position="234"/>
    </location>
</feature>
<dbReference type="Proteomes" id="UP000239724">
    <property type="component" value="Unassembled WGS sequence"/>
</dbReference>
<feature type="compositionally biased region" description="Basic and acidic residues" evidence="2">
    <location>
        <begin position="844"/>
        <end position="864"/>
    </location>
</feature>